<proteinExistence type="predicted"/>
<feature type="compositionally biased region" description="Polar residues" evidence="1">
    <location>
        <begin position="210"/>
        <end position="234"/>
    </location>
</feature>
<reference evidence="2" key="1">
    <citation type="journal article" date="2020" name="New Phytol.">
        <title>Comparative genomics reveals dynamic genome evolution in host specialist ectomycorrhizal fungi.</title>
        <authorList>
            <person name="Lofgren L.A."/>
            <person name="Nguyen N.H."/>
            <person name="Vilgalys R."/>
            <person name="Ruytinx J."/>
            <person name="Liao H.L."/>
            <person name="Branco S."/>
            <person name="Kuo A."/>
            <person name="LaButti K."/>
            <person name="Lipzen A."/>
            <person name="Andreopoulos W."/>
            <person name="Pangilinan J."/>
            <person name="Riley R."/>
            <person name="Hundley H."/>
            <person name="Na H."/>
            <person name="Barry K."/>
            <person name="Grigoriev I.V."/>
            <person name="Stajich J.E."/>
            <person name="Kennedy P.G."/>
        </authorList>
    </citation>
    <scope>NUCLEOTIDE SEQUENCE</scope>
    <source>
        <strain evidence="2">MN1</strain>
    </source>
</reference>
<dbReference type="GeneID" id="64627340"/>
<keyword evidence="3" id="KW-1185">Reference proteome</keyword>
<protein>
    <submittedName>
        <fullName evidence="2">Uncharacterized protein</fullName>
    </submittedName>
</protein>
<dbReference type="RefSeq" id="XP_041188883.1">
    <property type="nucleotide sequence ID" value="XM_041333323.1"/>
</dbReference>
<feature type="compositionally biased region" description="Polar residues" evidence="1">
    <location>
        <begin position="181"/>
        <end position="190"/>
    </location>
</feature>
<dbReference type="Proteomes" id="UP000807769">
    <property type="component" value="Unassembled WGS sequence"/>
</dbReference>
<accession>A0A9P7E1H6</accession>
<feature type="region of interest" description="Disordered" evidence="1">
    <location>
        <begin position="126"/>
        <end position="234"/>
    </location>
</feature>
<name>A0A9P7E1H6_9AGAM</name>
<evidence type="ECO:0000313" key="2">
    <source>
        <dbReference type="EMBL" id="KAG1808891.1"/>
    </source>
</evidence>
<dbReference type="OrthoDB" id="2692764at2759"/>
<sequence length="370" mass="41517">MTCQWFSSILFSWTQATYHIHKISPPDSTWSPLEPQIDQPPSTVFDWATWSTSSKIYPIIQSLYGSLPNKSSENINWLKMDLESKQSGNDHGPMVETDEKSWHRCLMITLELLEINIKKADTEATAKPAMTETELPMPIDMDTQPSVPASSKHPSSSMPAGVQKRKKAKISQSGPKEAGSHHTSTQSSGCNKPKGKEKDQAVKSAVTPGSGLQFSLPDTSGSVPGPSSSRMIGSTHKVTTPAYVSWEDLLTSKITKDWSDCADEIAMSEQRGDQSWQEFQEERPVINALQSKKLLKYYSQLHINRPESGKFTWTLLFIIGATPNKVATFCLAWRWLHYLTMKITYVLAVWYHHHLVQLIHLYSPTKAPRG</sequence>
<comment type="caution">
    <text evidence="2">The sequence shown here is derived from an EMBL/GenBank/DDBJ whole genome shotgun (WGS) entry which is preliminary data.</text>
</comment>
<evidence type="ECO:0000256" key="1">
    <source>
        <dbReference type="SAM" id="MobiDB-lite"/>
    </source>
</evidence>
<evidence type="ECO:0000313" key="3">
    <source>
        <dbReference type="Proteomes" id="UP000807769"/>
    </source>
</evidence>
<organism evidence="2 3">
    <name type="scientific">Suillus subaureus</name>
    <dbReference type="NCBI Taxonomy" id="48587"/>
    <lineage>
        <taxon>Eukaryota</taxon>
        <taxon>Fungi</taxon>
        <taxon>Dikarya</taxon>
        <taxon>Basidiomycota</taxon>
        <taxon>Agaricomycotina</taxon>
        <taxon>Agaricomycetes</taxon>
        <taxon>Agaricomycetidae</taxon>
        <taxon>Boletales</taxon>
        <taxon>Suillineae</taxon>
        <taxon>Suillaceae</taxon>
        <taxon>Suillus</taxon>
    </lineage>
</organism>
<dbReference type="EMBL" id="JABBWG010000036">
    <property type="protein sequence ID" value="KAG1808891.1"/>
    <property type="molecule type" value="Genomic_DNA"/>
</dbReference>
<dbReference type="AlphaFoldDB" id="A0A9P7E1H6"/>
<feature type="compositionally biased region" description="Low complexity" evidence="1">
    <location>
        <begin position="145"/>
        <end position="159"/>
    </location>
</feature>
<gene>
    <name evidence="2" type="ORF">BJ212DRAFT_1302792</name>
</gene>